<evidence type="ECO:0000256" key="1">
    <source>
        <dbReference type="ARBA" id="ARBA00001966"/>
    </source>
</evidence>
<keyword evidence="5" id="KW-0408">Iron</keyword>
<comment type="cofactor">
    <cofactor evidence="1">
        <name>[4Fe-4S] cluster</name>
        <dbReference type="ChEBI" id="CHEBI:49883"/>
    </cofactor>
</comment>
<dbReference type="PANTHER" id="PTHR42836:SF1">
    <property type="entry name" value="7-CARBOXY-7-DEAZAGUANINE SYNTHASE"/>
    <property type="match status" value="1"/>
</dbReference>
<evidence type="ECO:0000256" key="6">
    <source>
        <dbReference type="ARBA" id="ARBA00023014"/>
    </source>
</evidence>
<dbReference type="SFLD" id="SFLDS00029">
    <property type="entry name" value="Radical_SAM"/>
    <property type="match status" value="1"/>
</dbReference>
<gene>
    <name evidence="7" type="ORF">kam1_1276</name>
</gene>
<reference evidence="8" key="1">
    <citation type="submission" date="2019-03" db="EMBL/GenBank/DDBJ databases">
        <title>Complete genome of Methylacidiphilum kamchatkense Kam1.</title>
        <authorList>
            <person name="Kruse T."/>
            <person name="Murarilal Ratnadevi C."/>
            <person name="Erikstad H.-A."/>
            <person name="Birkeland N.-K."/>
        </authorList>
    </citation>
    <scope>NUCLEOTIDE SEQUENCE [LARGE SCALE GENOMIC DNA]</scope>
    <source>
        <strain evidence="8">kam1</strain>
    </source>
</reference>
<sequence>MDGITLLPREEVLKLKLVVNELFLSIQGESTFAGYPCAFIRLTGCNLRCRWCDTTYAFSEGKLLPIEAIINQIQKFNIPLVEVTGENHSFKKILCICSACSAI</sequence>
<evidence type="ECO:0000256" key="5">
    <source>
        <dbReference type="ARBA" id="ARBA00023004"/>
    </source>
</evidence>
<dbReference type="InterPro" id="IPR013785">
    <property type="entry name" value="Aldolase_TIM"/>
</dbReference>
<accession>A0A516TMN3</accession>
<proteinExistence type="predicted"/>
<name>A0A516TMN3_9BACT</name>
<dbReference type="GO" id="GO:0046872">
    <property type="term" value="F:metal ion binding"/>
    <property type="evidence" value="ECO:0007669"/>
    <property type="project" value="UniProtKB-KW"/>
</dbReference>
<evidence type="ECO:0000313" key="8">
    <source>
        <dbReference type="Proteomes" id="UP000315925"/>
    </source>
</evidence>
<dbReference type="InterPro" id="IPR007197">
    <property type="entry name" value="rSAM"/>
</dbReference>
<keyword evidence="2" id="KW-0004">4Fe-4S</keyword>
<keyword evidence="3" id="KW-0949">S-adenosyl-L-methionine</keyword>
<evidence type="ECO:0008006" key="9">
    <source>
        <dbReference type="Google" id="ProtNLM"/>
    </source>
</evidence>
<dbReference type="GO" id="GO:0051539">
    <property type="term" value="F:4 iron, 4 sulfur cluster binding"/>
    <property type="evidence" value="ECO:0007669"/>
    <property type="project" value="UniProtKB-KW"/>
</dbReference>
<dbReference type="SUPFAM" id="SSF102114">
    <property type="entry name" value="Radical SAM enzymes"/>
    <property type="match status" value="1"/>
</dbReference>
<dbReference type="KEGG" id="mkc:kam1_1276"/>
<dbReference type="AlphaFoldDB" id="A0A516TMN3"/>
<dbReference type="GO" id="GO:0003824">
    <property type="term" value="F:catalytic activity"/>
    <property type="evidence" value="ECO:0007669"/>
    <property type="project" value="InterPro"/>
</dbReference>
<keyword evidence="6" id="KW-0411">Iron-sulfur</keyword>
<evidence type="ECO:0000256" key="3">
    <source>
        <dbReference type="ARBA" id="ARBA00022691"/>
    </source>
</evidence>
<dbReference type="Proteomes" id="UP000315925">
    <property type="component" value="Chromosome"/>
</dbReference>
<evidence type="ECO:0000313" key="7">
    <source>
        <dbReference type="EMBL" id="QDQ42502.1"/>
    </source>
</evidence>
<evidence type="ECO:0000256" key="4">
    <source>
        <dbReference type="ARBA" id="ARBA00022723"/>
    </source>
</evidence>
<organism evidence="7 8">
    <name type="scientific">Methylacidiphilum kamchatkense Kam1</name>
    <dbReference type="NCBI Taxonomy" id="1202785"/>
    <lineage>
        <taxon>Bacteria</taxon>
        <taxon>Pseudomonadati</taxon>
        <taxon>Verrucomicrobiota</taxon>
        <taxon>Methylacidiphilae</taxon>
        <taxon>Methylacidiphilales</taxon>
        <taxon>Methylacidiphilaceae</taxon>
        <taxon>Methylacidiphilum (ex Ratnadevi et al. 2023)</taxon>
    </lineage>
</organism>
<dbReference type="Gene3D" id="3.20.20.70">
    <property type="entry name" value="Aldolase class I"/>
    <property type="match status" value="1"/>
</dbReference>
<protein>
    <recommendedName>
        <fullName evidence="9">7-carboxy-7-deazaguanine synthase</fullName>
    </recommendedName>
</protein>
<dbReference type="EMBL" id="CP037899">
    <property type="protein sequence ID" value="QDQ42502.1"/>
    <property type="molecule type" value="Genomic_DNA"/>
</dbReference>
<evidence type="ECO:0000256" key="2">
    <source>
        <dbReference type="ARBA" id="ARBA00022485"/>
    </source>
</evidence>
<dbReference type="InterPro" id="IPR058240">
    <property type="entry name" value="rSAM_sf"/>
</dbReference>
<dbReference type="PANTHER" id="PTHR42836">
    <property type="entry name" value="7-CARBOXY-7-DEAZAGUANINE SYNTHASE"/>
    <property type="match status" value="1"/>
</dbReference>
<keyword evidence="4" id="KW-0479">Metal-binding</keyword>